<dbReference type="EMBL" id="DUGH01000097">
    <property type="protein sequence ID" value="HIH16528.1"/>
    <property type="molecule type" value="Genomic_DNA"/>
</dbReference>
<evidence type="ECO:0000256" key="4">
    <source>
        <dbReference type="NCBIfam" id="TIGR03630"/>
    </source>
</evidence>
<evidence type="ECO:0000256" key="5">
    <source>
        <dbReference type="SAM" id="MobiDB-lite"/>
    </source>
</evidence>
<keyword evidence="2 6" id="KW-0689">Ribosomal protein</keyword>
<proteinExistence type="inferred from homology"/>
<comment type="caution">
    <text evidence="6">The sequence shown here is derived from an EMBL/GenBank/DDBJ whole genome shotgun (WGS) entry which is preliminary data.</text>
</comment>
<dbReference type="CDD" id="cd00364">
    <property type="entry name" value="Ribosomal_uS17"/>
    <property type="match status" value="1"/>
</dbReference>
<sequence length="131" mass="14408">MAREVGVCNDGKCAVHGGVKVRGNIFTGRVVSAKADKTAIVERTLTHYVHKYERYKNVRSRLVAHNPRCIGAKEQDVVRIGETRKLSKTKAFTILSVEGHAKAVSHEDVGKAFKEKKGPKGKAPVKEEGKE</sequence>
<keyword evidence="3" id="KW-0687">Ribonucleoprotein</keyword>
<gene>
    <name evidence="6" type="ORF">HA252_03940</name>
    <name evidence="7" type="ORF">J4203_04650</name>
</gene>
<evidence type="ECO:0000313" key="8">
    <source>
        <dbReference type="Proteomes" id="UP000564964"/>
    </source>
</evidence>
<dbReference type="Gene3D" id="2.40.50.1000">
    <property type="match status" value="1"/>
</dbReference>
<evidence type="ECO:0000256" key="1">
    <source>
        <dbReference type="ARBA" id="ARBA00010254"/>
    </source>
</evidence>
<dbReference type="SUPFAM" id="SSF50249">
    <property type="entry name" value="Nucleic acid-binding proteins"/>
    <property type="match status" value="1"/>
</dbReference>
<dbReference type="Proteomes" id="UP000564964">
    <property type="component" value="Unassembled WGS sequence"/>
</dbReference>
<accession>A0A7J4JFN9</accession>
<dbReference type="InterPro" id="IPR028333">
    <property type="entry name" value="Ribosomal_uS17_arc/euk"/>
</dbReference>
<evidence type="ECO:0000256" key="2">
    <source>
        <dbReference type="ARBA" id="ARBA00022980"/>
    </source>
</evidence>
<dbReference type="Proteomes" id="UP000678237">
    <property type="component" value="Unassembled WGS sequence"/>
</dbReference>
<protein>
    <recommendedName>
        <fullName evidence="4">30S ribosomal protein S17</fullName>
    </recommendedName>
</protein>
<evidence type="ECO:0000313" key="6">
    <source>
        <dbReference type="EMBL" id="HIH16528.1"/>
    </source>
</evidence>
<comment type="similarity">
    <text evidence="1">Belongs to the universal ribosomal protein uS17 family.</text>
</comment>
<reference evidence="7" key="2">
    <citation type="submission" date="2021-03" db="EMBL/GenBank/DDBJ databases">
        <authorList>
            <person name="Jaffe A."/>
        </authorList>
    </citation>
    <scope>NUCLEOTIDE SEQUENCE</scope>
    <source>
        <strain evidence="7">RIFCSPLOWO2_01_FULL_58_19</strain>
    </source>
</reference>
<dbReference type="GO" id="GO:0022627">
    <property type="term" value="C:cytosolic small ribosomal subunit"/>
    <property type="evidence" value="ECO:0007669"/>
    <property type="project" value="UniProtKB-UniRule"/>
</dbReference>
<name>A0A7J4JFN9_9ARCH</name>
<dbReference type="EMBL" id="JAGVWE010000004">
    <property type="protein sequence ID" value="MBS3063138.1"/>
    <property type="molecule type" value="Genomic_DNA"/>
</dbReference>
<dbReference type="InterPro" id="IPR000266">
    <property type="entry name" value="Ribosomal_uS17"/>
</dbReference>
<feature type="region of interest" description="Disordered" evidence="5">
    <location>
        <begin position="106"/>
        <end position="131"/>
    </location>
</feature>
<dbReference type="PANTHER" id="PTHR10744:SF9">
    <property type="entry name" value="40S RIBOSOMAL PROTEIN S11-RELATED"/>
    <property type="match status" value="1"/>
</dbReference>
<dbReference type="GO" id="GO:0003735">
    <property type="term" value="F:structural constituent of ribosome"/>
    <property type="evidence" value="ECO:0007669"/>
    <property type="project" value="UniProtKB-UniRule"/>
</dbReference>
<evidence type="ECO:0000313" key="7">
    <source>
        <dbReference type="EMBL" id="MBS3063138.1"/>
    </source>
</evidence>
<dbReference type="InterPro" id="IPR012340">
    <property type="entry name" value="NA-bd_OB-fold"/>
</dbReference>
<dbReference type="GO" id="GO:0006412">
    <property type="term" value="P:translation"/>
    <property type="evidence" value="ECO:0007669"/>
    <property type="project" value="UniProtKB-UniRule"/>
</dbReference>
<evidence type="ECO:0000256" key="3">
    <source>
        <dbReference type="ARBA" id="ARBA00023274"/>
    </source>
</evidence>
<reference evidence="6" key="1">
    <citation type="journal article" date="2020" name="bioRxiv">
        <title>A rank-normalized archaeal taxonomy based on genome phylogeny resolves widespread incomplete and uneven classifications.</title>
        <authorList>
            <person name="Rinke C."/>
            <person name="Chuvochina M."/>
            <person name="Mussig A.J."/>
            <person name="Chaumeil P.-A."/>
            <person name="Waite D.W."/>
            <person name="Whitman W.B."/>
            <person name="Parks D.H."/>
            <person name="Hugenholtz P."/>
        </authorList>
    </citation>
    <scope>NUCLEOTIDE SEQUENCE</scope>
    <source>
        <strain evidence="6">UBA10219</strain>
    </source>
</reference>
<dbReference type="PANTHER" id="PTHR10744">
    <property type="entry name" value="40S RIBOSOMAL PROTEIN S11 FAMILY MEMBER"/>
    <property type="match status" value="1"/>
</dbReference>
<dbReference type="Pfam" id="PF00366">
    <property type="entry name" value="Ribosomal_S17"/>
    <property type="match status" value="1"/>
</dbReference>
<organism evidence="6 8">
    <name type="scientific">Candidatus Iainarchaeum sp</name>
    <dbReference type="NCBI Taxonomy" id="3101447"/>
    <lineage>
        <taxon>Archaea</taxon>
        <taxon>Candidatus Iainarchaeota</taxon>
        <taxon>Candidatus Iainarchaeia</taxon>
        <taxon>Candidatus Iainarchaeales</taxon>
        <taxon>Candidatus Iainarchaeaceae</taxon>
        <taxon>Candidatus Iainarchaeum</taxon>
    </lineage>
</organism>
<dbReference type="NCBIfam" id="TIGR03630">
    <property type="entry name" value="uS17_arch"/>
    <property type="match status" value="1"/>
</dbReference>
<reference evidence="7" key="3">
    <citation type="submission" date="2021-05" db="EMBL/GenBank/DDBJ databases">
        <title>Protein family content uncovers lineage relationships and bacterial pathway maintenance mechanisms in DPANN archaea.</title>
        <authorList>
            <person name="Castelle C.J."/>
            <person name="Meheust R."/>
            <person name="Jaffe A.L."/>
            <person name="Seitz K."/>
            <person name="Gong X."/>
            <person name="Baker B.J."/>
            <person name="Banfield J.F."/>
        </authorList>
    </citation>
    <scope>NUCLEOTIDE SEQUENCE</scope>
    <source>
        <strain evidence="7">RIFCSPLOWO2_01_FULL_58_19</strain>
    </source>
</reference>
<dbReference type="AlphaFoldDB" id="A0A7J4JFN9"/>